<reference evidence="6" key="1">
    <citation type="journal article" date="2019" name="Int. J. Syst. Evol. Microbiol.">
        <title>The Global Catalogue of Microorganisms (GCM) 10K type strain sequencing project: providing services to taxonomists for standard genome sequencing and annotation.</title>
        <authorList>
            <consortium name="The Broad Institute Genomics Platform"/>
            <consortium name="The Broad Institute Genome Sequencing Center for Infectious Disease"/>
            <person name="Wu L."/>
            <person name="Ma J."/>
        </authorList>
    </citation>
    <scope>NUCLEOTIDE SEQUENCE [LARGE SCALE GENOMIC DNA]</scope>
    <source>
        <strain evidence="6">KCTC 12848</strain>
    </source>
</reference>
<dbReference type="Proteomes" id="UP001595833">
    <property type="component" value="Unassembled WGS sequence"/>
</dbReference>
<keyword evidence="1" id="KW-0805">Transcription regulation</keyword>
<dbReference type="SUPFAM" id="SSF46785">
    <property type="entry name" value="Winged helix' DNA-binding domain"/>
    <property type="match status" value="1"/>
</dbReference>
<proteinExistence type="predicted"/>
<evidence type="ECO:0000313" key="5">
    <source>
        <dbReference type="EMBL" id="MFC5055698.1"/>
    </source>
</evidence>
<evidence type="ECO:0000256" key="1">
    <source>
        <dbReference type="ARBA" id="ARBA00023015"/>
    </source>
</evidence>
<keyword evidence="2" id="KW-0238">DNA-binding</keyword>
<dbReference type="CDD" id="cd00090">
    <property type="entry name" value="HTH_ARSR"/>
    <property type="match status" value="1"/>
</dbReference>
<name>A0ABV9Y2F6_9PSEU</name>
<evidence type="ECO:0000313" key="6">
    <source>
        <dbReference type="Proteomes" id="UP001595833"/>
    </source>
</evidence>
<keyword evidence="3" id="KW-0804">Transcription</keyword>
<evidence type="ECO:0000256" key="2">
    <source>
        <dbReference type="ARBA" id="ARBA00023125"/>
    </source>
</evidence>
<dbReference type="InterPro" id="IPR001845">
    <property type="entry name" value="HTH_ArsR_DNA-bd_dom"/>
</dbReference>
<dbReference type="InterPro" id="IPR036390">
    <property type="entry name" value="WH_DNA-bd_sf"/>
</dbReference>
<dbReference type="PANTHER" id="PTHR43132:SF8">
    <property type="entry name" value="HTH-TYPE TRANSCRIPTIONAL REGULATOR KMTR"/>
    <property type="match status" value="1"/>
</dbReference>
<protein>
    <submittedName>
        <fullName evidence="5">ArsR/SmtB family transcription factor</fullName>
    </submittedName>
</protein>
<evidence type="ECO:0000259" key="4">
    <source>
        <dbReference type="SMART" id="SM00418"/>
    </source>
</evidence>
<dbReference type="SMART" id="SM00418">
    <property type="entry name" value="HTH_ARSR"/>
    <property type="match status" value="1"/>
</dbReference>
<evidence type="ECO:0000256" key="3">
    <source>
        <dbReference type="ARBA" id="ARBA00023163"/>
    </source>
</evidence>
<dbReference type="EMBL" id="JBHSJB010000016">
    <property type="protein sequence ID" value="MFC5055698.1"/>
    <property type="molecule type" value="Genomic_DNA"/>
</dbReference>
<comment type="caution">
    <text evidence="5">The sequence shown here is derived from an EMBL/GenBank/DDBJ whole genome shotgun (WGS) entry which is preliminary data.</text>
</comment>
<dbReference type="InterPro" id="IPR051011">
    <property type="entry name" value="Metal_resp_trans_reg"/>
</dbReference>
<feature type="domain" description="HTH arsR-type" evidence="4">
    <location>
        <begin position="215"/>
        <end position="290"/>
    </location>
</feature>
<dbReference type="InterPro" id="IPR011991">
    <property type="entry name" value="ArsR-like_HTH"/>
</dbReference>
<sequence length="306" mass="32214">MQRIHFNAEDLARIHVVSTLGHEAEAVFALGMIARGAAAHFGPWHHRLAVHLGAHHDAVQGAARSVRIADLVRLVGDAAGTARTGAARDVLPAVVRELDRRAIQPYWPGISAYLAGERDAHGRTLLAGGVASLLATLHPAIRWCPPVLEVPSDDDEDVELGGAGIVLAPSLFLTGRPAVLVGPLSCDGQVALAFSATPTADAAAGLWGTRALVRESLGPLVGRTRARLLRETRTGCTTGELAQLLGISPACVSQHTGVLREARLITTRRHRNTVVHCITTLGIALLGEDFASPPPVPVGQRVSQLP</sequence>
<dbReference type="Gene3D" id="1.10.10.10">
    <property type="entry name" value="Winged helix-like DNA-binding domain superfamily/Winged helix DNA-binding domain"/>
    <property type="match status" value="1"/>
</dbReference>
<dbReference type="Pfam" id="PF12840">
    <property type="entry name" value="HTH_20"/>
    <property type="match status" value="1"/>
</dbReference>
<dbReference type="RefSeq" id="WP_344040087.1">
    <property type="nucleotide sequence ID" value="NZ_BAAAKE010000020.1"/>
</dbReference>
<keyword evidence="6" id="KW-1185">Reference proteome</keyword>
<gene>
    <name evidence="5" type="ORF">ACFPFM_18285</name>
</gene>
<dbReference type="PANTHER" id="PTHR43132">
    <property type="entry name" value="ARSENICAL RESISTANCE OPERON REPRESSOR ARSR-RELATED"/>
    <property type="match status" value="1"/>
</dbReference>
<organism evidence="5 6">
    <name type="scientific">Saccharothrix xinjiangensis</name>
    <dbReference type="NCBI Taxonomy" id="204798"/>
    <lineage>
        <taxon>Bacteria</taxon>
        <taxon>Bacillati</taxon>
        <taxon>Actinomycetota</taxon>
        <taxon>Actinomycetes</taxon>
        <taxon>Pseudonocardiales</taxon>
        <taxon>Pseudonocardiaceae</taxon>
        <taxon>Saccharothrix</taxon>
    </lineage>
</organism>
<accession>A0ABV9Y2F6</accession>
<dbReference type="InterPro" id="IPR036388">
    <property type="entry name" value="WH-like_DNA-bd_sf"/>
</dbReference>